<evidence type="ECO:0000313" key="5">
    <source>
        <dbReference type="EMBL" id="MPY40752.1"/>
    </source>
</evidence>
<dbReference type="Gene3D" id="3.30.70.360">
    <property type="match status" value="1"/>
</dbReference>
<dbReference type="AlphaFoldDB" id="A0A5N8W103"/>
<dbReference type="Pfam" id="PF01546">
    <property type="entry name" value="Peptidase_M20"/>
    <property type="match status" value="1"/>
</dbReference>
<dbReference type="GO" id="GO:0006508">
    <property type="term" value="P:proteolysis"/>
    <property type="evidence" value="ECO:0007669"/>
    <property type="project" value="UniProtKB-KW"/>
</dbReference>
<sequence>MVVGRKPPYAAESTPLPPEGFPPCRSLPSSSPLGPIVPRSTATSGRITALIPAQLLRKAEEFIDSGAFFAELAAMVAYPTESVHPEASVAVTAYLDEVLTPALTGLGCSVRTYGNEDPRGGPFLVGRRVESPKLPTLLCYGHADVVDGQADQWGEGRGPWTLTAEGERWYGRGAADNKGQHLVNLAALRLLLAEQGRLGFNLTCLFETGEEIGSPGLARFAAAHREGLRADVLIASDGPRVDAATPTLFLGARGGVQILLDVDLRPDAYHSGNWGGVLRNPATTLAGAIASLVDGHGGIRVPELLPPGLPDAVRRSLAGVTVANSPGDPAPDEGWGDISLTAAERLYAWNTLEVLSLGAADIDRPVNAIPGRARAVLQLRHVAGTDVSRVGEVLTEHLARQGFPMVDVTVLGRFPAARTPLDDPWVDWARAALEQVAERPVTVLPNIGGSLPHSVFTEVLGLPALWLPHSYPGCLQHAPDEHLLAPIAREGLVLATALFHALGNPTAELPLPAYAKGPR</sequence>
<keyword evidence="6" id="KW-1185">Reference proteome</keyword>
<evidence type="ECO:0000313" key="6">
    <source>
        <dbReference type="Proteomes" id="UP000326979"/>
    </source>
</evidence>
<evidence type="ECO:0000256" key="4">
    <source>
        <dbReference type="SAM" id="MobiDB-lite"/>
    </source>
</evidence>
<dbReference type="Proteomes" id="UP000326979">
    <property type="component" value="Unassembled WGS sequence"/>
</dbReference>
<organism evidence="5 6">
    <name type="scientific">Streptomyces phyllanthi</name>
    <dbReference type="NCBI Taxonomy" id="1803180"/>
    <lineage>
        <taxon>Bacteria</taxon>
        <taxon>Bacillati</taxon>
        <taxon>Actinomycetota</taxon>
        <taxon>Actinomycetes</taxon>
        <taxon>Kitasatosporales</taxon>
        <taxon>Streptomycetaceae</taxon>
        <taxon>Streptomyces</taxon>
    </lineage>
</organism>
<dbReference type="InterPro" id="IPR051458">
    <property type="entry name" value="Cyt/Met_Dipeptidase"/>
</dbReference>
<dbReference type="NCBIfam" id="NF005478">
    <property type="entry name" value="PRK07079.1"/>
    <property type="match status" value="1"/>
</dbReference>
<keyword evidence="2" id="KW-0479">Metal-binding</keyword>
<keyword evidence="3" id="KW-0378">Hydrolase</keyword>
<feature type="region of interest" description="Disordered" evidence="4">
    <location>
        <begin position="1"/>
        <end position="40"/>
    </location>
</feature>
<evidence type="ECO:0000256" key="1">
    <source>
        <dbReference type="ARBA" id="ARBA00022670"/>
    </source>
</evidence>
<proteinExistence type="predicted"/>
<name>A0A5N8W103_9ACTN</name>
<accession>A0A5N8W103</accession>
<dbReference type="InterPro" id="IPR002933">
    <property type="entry name" value="Peptidase_M20"/>
</dbReference>
<dbReference type="OrthoDB" id="9761532at2"/>
<protein>
    <submittedName>
        <fullName evidence="5">M20 family metallopeptidase</fullName>
    </submittedName>
</protein>
<evidence type="ECO:0000256" key="2">
    <source>
        <dbReference type="ARBA" id="ARBA00022723"/>
    </source>
</evidence>
<dbReference type="PANTHER" id="PTHR43270">
    <property type="entry name" value="BETA-ALA-HIS DIPEPTIDASE"/>
    <property type="match status" value="1"/>
</dbReference>
<comment type="caution">
    <text evidence="5">The sequence shown here is derived from an EMBL/GenBank/DDBJ whole genome shotgun (WGS) entry which is preliminary data.</text>
</comment>
<dbReference type="Gene3D" id="3.40.630.10">
    <property type="entry name" value="Zn peptidases"/>
    <property type="match status" value="1"/>
</dbReference>
<reference evidence="5 6" key="1">
    <citation type="submission" date="2019-07" db="EMBL/GenBank/DDBJ databases">
        <title>New species of Amycolatopsis and Streptomyces.</title>
        <authorList>
            <person name="Duangmal K."/>
            <person name="Teo W.F.A."/>
            <person name="Lipun K."/>
        </authorList>
    </citation>
    <scope>NUCLEOTIDE SEQUENCE [LARGE SCALE GENOMIC DNA]</scope>
    <source>
        <strain evidence="5 6">TISTR 2346</strain>
    </source>
</reference>
<dbReference type="SUPFAM" id="SSF53187">
    <property type="entry name" value="Zn-dependent exopeptidases"/>
    <property type="match status" value="1"/>
</dbReference>
<dbReference type="GO" id="GO:0008233">
    <property type="term" value="F:peptidase activity"/>
    <property type="evidence" value="ECO:0007669"/>
    <property type="project" value="UniProtKB-KW"/>
</dbReference>
<dbReference type="GO" id="GO:0046872">
    <property type="term" value="F:metal ion binding"/>
    <property type="evidence" value="ECO:0007669"/>
    <property type="project" value="UniProtKB-KW"/>
</dbReference>
<keyword evidence="1" id="KW-0645">Protease</keyword>
<dbReference type="EMBL" id="VJZE01000067">
    <property type="protein sequence ID" value="MPY40752.1"/>
    <property type="molecule type" value="Genomic_DNA"/>
</dbReference>
<evidence type="ECO:0000256" key="3">
    <source>
        <dbReference type="ARBA" id="ARBA00022801"/>
    </source>
</evidence>
<feature type="compositionally biased region" description="Low complexity" evidence="4">
    <location>
        <begin position="22"/>
        <end position="38"/>
    </location>
</feature>
<dbReference type="PANTHER" id="PTHR43270:SF12">
    <property type="entry name" value="SUCCINYL-DIAMINOPIMELATE DESUCCINYLASE"/>
    <property type="match status" value="1"/>
</dbReference>
<gene>
    <name evidence="5" type="ORF">FNH04_12775</name>
</gene>